<evidence type="ECO:0000313" key="2">
    <source>
        <dbReference type="Proteomes" id="UP001283361"/>
    </source>
</evidence>
<gene>
    <name evidence="1" type="ORF">RRG08_001730</name>
</gene>
<proteinExistence type="predicted"/>
<organism evidence="1 2">
    <name type="scientific">Elysia crispata</name>
    <name type="common">lettuce slug</name>
    <dbReference type="NCBI Taxonomy" id="231223"/>
    <lineage>
        <taxon>Eukaryota</taxon>
        <taxon>Metazoa</taxon>
        <taxon>Spiralia</taxon>
        <taxon>Lophotrochozoa</taxon>
        <taxon>Mollusca</taxon>
        <taxon>Gastropoda</taxon>
        <taxon>Heterobranchia</taxon>
        <taxon>Euthyneura</taxon>
        <taxon>Panpulmonata</taxon>
        <taxon>Sacoglossa</taxon>
        <taxon>Placobranchoidea</taxon>
        <taxon>Plakobranchidae</taxon>
        <taxon>Elysia</taxon>
    </lineage>
</organism>
<sequence length="85" mass="9391">MQLCLPPRYARANTCLEDTCVTVQNLVGGDGQGVISWPLGSPQVQLGHGGFALRRGEDGSREGIKWLQYHWRAASSQGFESRIKF</sequence>
<reference evidence="1" key="1">
    <citation type="journal article" date="2023" name="G3 (Bethesda)">
        <title>A reference genome for the long-term kleptoplast-retaining sea slug Elysia crispata morphotype clarki.</title>
        <authorList>
            <person name="Eastman K.E."/>
            <person name="Pendleton A.L."/>
            <person name="Shaikh M.A."/>
            <person name="Suttiyut T."/>
            <person name="Ogas R."/>
            <person name="Tomko P."/>
            <person name="Gavelis G."/>
            <person name="Widhalm J.R."/>
            <person name="Wisecaver J.H."/>
        </authorList>
    </citation>
    <scope>NUCLEOTIDE SEQUENCE</scope>
    <source>
        <strain evidence="1">ECLA1</strain>
    </source>
</reference>
<protein>
    <submittedName>
        <fullName evidence="1">Uncharacterized protein</fullName>
    </submittedName>
</protein>
<dbReference type="EMBL" id="JAWDGP010001678">
    <property type="protein sequence ID" value="KAK3789342.1"/>
    <property type="molecule type" value="Genomic_DNA"/>
</dbReference>
<dbReference type="AlphaFoldDB" id="A0AAE1AMA8"/>
<keyword evidence="2" id="KW-1185">Reference proteome</keyword>
<accession>A0AAE1AMA8</accession>
<comment type="caution">
    <text evidence="1">The sequence shown here is derived from an EMBL/GenBank/DDBJ whole genome shotgun (WGS) entry which is preliminary data.</text>
</comment>
<evidence type="ECO:0000313" key="1">
    <source>
        <dbReference type="EMBL" id="KAK3789342.1"/>
    </source>
</evidence>
<dbReference type="Proteomes" id="UP001283361">
    <property type="component" value="Unassembled WGS sequence"/>
</dbReference>
<name>A0AAE1AMA8_9GAST</name>